<protein>
    <submittedName>
        <fullName evidence="1">Alpha/beta hydrolase</fullName>
    </submittedName>
</protein>
<keyword evidence="2" id="KW-1185">Reference proteome</keyword>
<proteinExistence type="predicted"/>
<dbReference type="EMBL" id="SSTG01000001">
    <property type="protein sequence ID" value="THG55390.1"/>
    <property type="molecule type" value="Genomic_DNA"/>
</dbReference>
<dbReference type="Proteomes" id="UP000305401">
    <property type="component" value="Unassembled WGS sequence"/>
</dbReference>
<keyword evidence="1" id="KW-0378">Hydrolase</keyword>
<sequence>MKEKFLHSQGCVVRYTISGASQGPWIVLLHGWGCSADTMVSIGRVAGSTHRVLAIDFPGHGGSEEPPGIWGVEEYTQAVSDIMEHENILRPVMLGHSFGGRVCILFASMYPENVEKLVLVDAAGIKPRRTLKYYVKVYSFKAMKFTVKLLFSKDRAERMINARRAKSGSADYASASPVMRAVLSKVVNQDLKKLIPDVKAPALLIWGENDTATPLSDAKYMERHMPNSGLVSFPGCGHYSFLDNPVQFAAVLRSFLNS</sequence>
<evidence type="ECO:0000313" key="1">
    <source>
        <dbReference type="EMBL" id="THG55390.1"/>
    </source>
</evidence>
<accession>A0AC61S949</accession>
<name>A0AC61S949_9BACT</name>
<organism evidence="1 2">
    <name type="scientific">Muribaculum caecicola</name>
    <dbReference type="NCBI Taxonomy" id="3038144"/>
    <lineage>
        <taxon>Bacteria</taxon>
        <taxon>Pseudomonadati</taxon>
        <taxon>Bacteroidota</taxon>
        <taxon>Bacteroidia</taxon>
        <taxon>Bacteroidales</taxon>
        <taxon>Muribaculaceae</taxon>
        <taxon>Muribaculum</taxon>
    </lineage>
</organism>
<evidence type="ECO:0000313" key="2">
    <source>
        <dbReference type="Proteomes" id="UP000305401"/>
    </source>
</evidence>
<reference evidence="1" key="1">
    <citation type="submission" date="2019-04" db="EMBL/GenBank/DDBJ databases">
        <title>Microbes associate with the intestines of laboratory mice.</title>
        <authorList>
            <person name="Navarre W."/>
            <person name="Wong E."/>
            <person name="Huang K.C."/>
            <person name="Tropini C."/>
            <person name="Ng K."/>
            <person name="Yu B."/>
        </authorList>
    </citation>
    <scope>NUCLEOTIDE SEQUENCE</scope>
    <source>
        <strain evidence="1">NM86_A22</strain>
    </source>
</reference>
<gene>
    <name evidence="1" type="ORF">E5990_00050</name>
</gene>
<comment type="caution">
    <text evidence="1">The sequence shown here is derived from an EMBL/GenBank/DDBJ whole genome shotgun (WGS) entry which is preliminary data.</text>
</comment>